<dbReference type="HAMAP" id="MF_00415">
    <property type="entry name" value="FlgH"/>
    <property type="match status" value="1"/>
</dbReference>
<dbReference type="NCBIfam" id="NF001304">
    <property type="entry name" value="PRK00249.1-4"/>
    <property type="match status" value="1"/>
</dbReference>
<dbReference type="RefSeq" id="WP_120353633.1">
    <property type="nucleotide sequence ID" value="NZ_RAQO01000004.1"/>
</dbReference>
<dbReference type="GO" id="GO:0071973">
    <property type="term" value="P:bacterial-type flagellum-dependent cell motility"/>
    <property type="evidence" value="ECO:0007669"/>
    <property type="project" value="InterPro"/>
</dbReference>
<keyword evidence="7" id="KW-0564">Palmitate</keyword>
<evidence type="ECO:0000256" key="10">
    <source>
        <dbReference type="ARBA" id="ARBA00023288"/>
    </source>
</evidence>
<dbReference type="Proteomes" id="UP000286482">
    <property type="component" value="Unassembled WGS sequence"/>
</dbReference>
<dbReference type="PANTHER" id="PTHR34933">
    <property type="entry name" value="FLAGELLAR L-RING PROTEIN"/>
    <property type="match status" value="1"/>
</dbReference>
<comment type="function">
    <text evidence="1 11">Assembles around the rod to form the L-ring and probably protects the motor/basal body from shearing forces during rotation.</text>
</comment>
<keyword evidence="8 11" id="KW-0975">Bacterial flagellum</keyword>
<evidence type="ECO:0000256" key="3">
    <source>
        <dbReference type="ARBA" id="ARBA00006929"/>
    </source>
</evidence>
<keyword evidence="5 11" id="KW-0732">Signal</keyword>
<evidence type="ECO:0000256" key="9">
    <source>
        <dbReference type="ARBA" id="ARBA00023237"/>
    </source>
</evidence>
<keyword evidence="10 11" id="KW-0449">Lipoprotein</keyword>
<dbReference type="GO" id="GO:0003774">
    <property type="term" value="F:cytoskeletal motor activity"/>
    <property type="evidence" value="ECO:0007669"/>
    <property type="project" value="InterPro"/>
</dbReference>
<dbReference type="InterPro" id="IPR000527">
    <property type="entry name" value="Flag_Lring"/>
</dbReference>
<evidence type="ECO:0000313" key="13">
    <source>
        <dbReference type="EMBL" id="RKF19628.1"/>
    </source>
</evidence>
<evidence type="ECO:0000256" key="11">
    <source>
        <dbReference type="HAMAP-Rule" id="MF_00415"/>
    </source>
</evidence>
<feature type="signal peptide" evidence="12">
    <location>
        <begin position="1"/>
        <end position="23"/>
    </location>
</feature>
<comment type="similarity">
    <text evidence="3 11">Belongs to the FlgH family.</text>
</comment>
<keyword evidence="13" id="KW-0282">Flagellum</keyword>
<keyword evidence="13" id="KW-0966">Cell projection</keyword>
<comment type="caution">
    <text evidence="13">The sequence shown here is derived from an EMBL/GenBank/DDBJ whole genome shotgun (WGS) entry which is preliminary data.</text>
</comment>
<keyword evidence="14" id="KW-1185">Reference proteome</keyword>
<dbReference type="GO" id="GO:0009279">
    <property type="term" value="C:cell outer membrane"/>
    <property type="evidence" value="ECO:0007669"/>
    <property type="project" value="UniProtKB-SubCell"/>
</dbReference>
<proteinExistence type="inferred from homology"/>
<feature type="chain" id="PRO_5019180330" description="Flagellar L-ring protein" evidence="12">
    <location>
        <begin position="24"/>
        <end position="226"/>
    </location>
</feature>
<evidence type="ECO:0000313" key="14">
    <source>
        <dbReference type="Proteomes" id="UP000286482"/>
    </source>
</evidence>
<keyword evidence="9 11" id="KW-0998">Cell outer membrane</keyword>
<reference evidence="13 14" key="1">
    <citation type="submission" date="2018-09" db="EMBL/GenBank/DDBJ databases">
        <authorList>
            <person name="Wang Z."/>
        </authorList>
    </citation>
    <scope>NUCLEOTIDE SEQUENCE [LARGE SCALE GENOMIC DNA]</scope>
    <source>
        <strain evidence="13 14">ALS 81</strain>
    </source>
</reference>
<evidence type="ECO:0000256" key="1">
    <source>
        <dbReference type="ARBA" id="ARBA00002591"/>
    </source>
</evidence>
<comment type="subcellular location">
    <subcellularLocation>
        <location evidence="11">Cell outer membrane</location>
        <topology evidence="11">Lipid-anchor</topology>
    </subcellularLocation>
    <subcellularLocation>
        <location evidence="11">Bacterial flagellum basal body</location>
    </subcellularLocation>
    <subcellularLocation>
        <location evidence="2">Membrane</location>
        <topology evidence="2">Lipid-anchor</topology>
    </subcellularLocation>
</comment>
<protein>
    <recommendedName>
        <fullName evidence="11">Flagellar L-ring protein</fullName>
    </recommendedName>
    <alternativeName>
        <fullName evidence="11">Basal body L-ring protein</fullName>
    </alternativeName>
</protein>
<evidence type="ECO:0000256" key="2">
    <source>
        <dbReference type="ARBA" id="ARBA00004635"/>
    </source>
</evidence>
<evidence type="ECO:0000256" key="7">
    <source>
        <dbReference type="ARBA" id="ARBA00023139"/>
    </source>
</evidence>
<evidence type="ECO:0000256" key="6">
    <source>
        <dbReference type="ARBA" id="ARBA00023136"/>
    </source>
</evidence>
<organism evidence="13 14">
    <name type="scientific">Alginatibacterium sediminis</name>
    <dbReference type="NCBI Taxonomy" id="2164068"/>
    <lineage>
        <taxon>Bacteria</taxon>
        <taxon>Pseudomonadati</taxon>
        <taxon>Pseudomonadota</taxon>
        <taxon>Gammaproteobacteria</taxon>
        <taxon>Alteromonadales</taxon>
        <taxon>Alteromonadaceae</taxon>
        <taxon>Alginatibacterium</taxon>
    </lineage>
</organism>
<dbReference type="OrthoDB" id="9789463at2"/>
<evidence type="ECO:0000256" key="5">
    <source>
        <dbReference type="ARBA" id="ARBA00022729"/>
    </source>
</evidence>
<keyword evidence="6 11" id="KW-0472">Membrane</keyword>
<sequence length="226" mass="24227">MIRLMMTSVLSLALAACSSPNYSVVPDDPAFAPVYPEVVPQQAEVTGSLFTKNYANNLYSDQKAHRVGDIIVVNLDESTQAKKSATNENAKNNKFQVDSFSVPTGTPIVGGIDLAGTSFGQTRSFNGEADAAQSNSLAGNISVNVIEVLANGNLIISGEKWLMLNNGNEYIRLTGIIRPQDVDPDNSITSQRVANARINYGGTGDFANSTESGWATKFFNGPIWPF</sequence>
<dbReference type="NCBIfam" id="NF009338">
    <property type="entry name" value="PRK12698.1"/>
    <property type="match status" value="1"/>
</dbReference>
<dbReference type="EMBL" id="RAQO01000004">
    <property type="protein sequence ID" value="RKF19628.1"/>
    <property type="molecule type" value="Genomic_DNA"/>
</dbReference>
<keyword evidence="13" id="KW-0969">Cilium</keyword>
<gene>
    <name evidence="11 13" type="primary">flgH</name>
    <name evidence="13" type="ORF">DBZ36_03950</name>
</gene>
<accession>A0A420EG30</accession>
<name>A0A420EG30_9ALTE</name>
<evidence type="ECO:0000256" key="8">
    <source>
        <dbReference type="ARBA" id="ARBA00023143"/>
    </source>
</evidence>
<evidence type="ECO:0000256" key="4">
    <source>
        <dbReference type="ARBA" id="ARBA00011439"/>
    </source>
</evidence>
<dbReference type="PANTHER" id="PTHR34933:SF1">
    <property type="entry name" value="FLAGELLAR L-RING PROTEIN"/>
    <property type="match status" value="1"/>
</dbReference>
<dbReference type="Pfam" id="PF02107">
    <property type="entry name" value="FlgH"/>
    <property type="match status" value="1"/>
</dbReference>
<dbReference type="GO" id="GO:0009427">
    <property type="term" value="C:bacterial-type flagellum basal body, distal rod, L ring"/>
    <property type="evidence" value="ECO:0007669"/>
    <property type="project" value="InterPro"/>
</dbReference>
<dbReference type="PROSITE" id="PS51257">
    <property type="entry name" value="PROKAR_LIPOPROTEIN"/>
    <property type="match status" value="1"/>
</dbReference>
<comment type="subunit">
    <text evidence="4 11">The basal body constitutes a major portion of the flagellar organelle and consists of four rings (L,P,S, and M) mounted on a central rod.</text>
</comment>
<dbReference type="AlphaFoldDB" id="A0A420EG30"/>
<evidence type="ECO:0000256" key="12">
    <source>
        <dbReference type="SAM" id="SignalP"/>
    </source>
</evidence>
<dbReference type="PRINTS" id="PR01008">
    <property type="entry name" value="FLGLRINGFLGH"/>
</dbReference>